<accession>B8AZ27</accession>
<feature type="compositionally biased region" description="Polar residues" evidence="1">
    <location>
        <begin position="7"/>
        <end position="16"/>
    </location>
</feature>
<dbReference type="HOGENOM" id="CLU_708606_0_0_1"/>
<dbReference type="SUPFAM" id="SSF56219">
    <property type="entry name" value="DNase I-like"/>
    <property type="match status" value="1"/>
</dbReference>
<dbReference type="PANTHER" id="PTHR34303">
    <property type="entry name" value="OS01G0890400 PROTEIN-RELATED"/>
    <property type="match status" value="1"/>
</dbReference>
<dbReference type="Proteomes" id="UP000007015">
    <property type="component" value="Chromosome 5"/>
</dbReference>
<evidence type="ECO:0000313" key="3">
    <source>
        <dbReference type="Proteomes" id="UP000007015"/>
    </source>
</evidence>
<evidence type="ECO:0000256" key="1">
    <source>
        <dbReference type="SAM" id="MobiDB-lite"/>
    </source>
</evidence>
<proteinExistence type="predicted"/>
<dbReference type="Gene3D" id="3.60.10.10">
    <property type="entry name" value="Endonuclease/exonuclease/phosphatase"/>
    <property type="match status" value="1"/>
</dbReference>
<dbReference type="Gramene" id="BGIOSGA020023-TA">
    <property type="protein sequence ID" value="BGIOSGA020023-PA"/>
    <property type="gene ID" value="BGIOSGA020023"/>
</dbReference>
<evidence type="ECO:0000313" key="2">
    <source>
        <dbReference type="EMBL" id="EEC79380.1"/>
    </source>
</evidence>
<dbReference type="PANTHER" id="PTHR34303:SF8">
    <property type="entry name" value="OS09G0372600 PROTEIN"/>
    <property type="match status" value="1"/>
</dbReference>
<dbReference type="AlphaFoldDB" id="B8AZ27"/>
<keyword evidence="3" id="KW-1185">Reference proteome</keyword>
<gene>
    <name evidence="2" type="ORF">OsI_20292</name>
</gene>
<dbReference type="InterPro" id="IPR036691">
    <property type="entry name" value="Endo/exonu/phosph_ase_sf"/>
</dbReference>
<protein>
    <recommendedName>
        <fullName evidence="4">Endonuclease/exonuclease/phosphatase domain-containing protein</fullName>
    </recommendedName>
</protein>
<dbReference type="STRING" id="39946.B8AZ27"/>
<organism evidence="2 3">
    <name type="scientific">Oryza sativa subsp. indica</name>
    <name type="common">Rice</name>
    <dbReference type="NCBI Taxonomy" id="39946"/>
    <lineage>
        <taxon>Eukaryota</taxon>
        <taxon>Viridiplantae</taxon>
        <taxon>Streptophyta</taxon>
        <taxon>Embryophyta</taxon>
        <taxon>Tracheophyta</taxon>
        <taxon>Spermatophyta</taxon>
        <taxon>Magnoliopsida</taxon>
        <taxon>Liliopsida</taxon>
        <taxon>Poales</taxon>
        <taxon>Poaceae</taxon>
        <taxon>BOP clade</taxon>
        <taxon>Oryzoideae</taxon>
        <taxon>Oryzeae</taxon>
        <taxon>Oryzinae</taxon>
        <taxon>Oryza</taxon>
        <taxon>Oryza sativa</taxon>
    </lineage>
</organism>
<reference evidence="2 3" key="1">
    <citation type="journal article" date="2005" name="PLoS Biol.">
        <title>The genomes of Oryza sativa: a history of duplications.</title>
        <authorList>
            <person name="Yu J."/>
            <person name="Wang J."/>
            <person name="Lin W."/>
            <person name="Li S."/>
            <person name="Li H."/>
            <person name="Zhou J."/>
            <person name="Ni P."/>
            <person name="Dong W."/>
            <person name="Hu S."/>
            <person name="Zeng C."/>
            <person name="Zhang J."/>
            <person name="Zhang Y."/>
            <person name="Li R."/>
            <person name="Xu Z."/>
            <person name="Li S."/>
            <person name="Li X."/>
            <person name="Zheng H."/>
            <person name="Cong L."/>
            <person name="Lin L."/>
            <person name="Yin J."/>
            <person name="Geng J."/>
            <person name="Li G."/>
            <person name="Shi J."/>
            <person name="Liu J."/>
            <person name="Lv H."/>
            <person name="Li J."/>
            <person name="Wang J."/>
            <person name="Deng Y."/>
            <person name="Ran L."/>
            <person name="Shi X."/>
            <person name="Wang X."/>
            <person name="Wu Q."/>
            <person name="Li C."/>
            <person name="Ren X."/>
            <person name="Wang J."/>
            <person name="Wang X."/>
            <person name="Li D."/>
            <person name="Liu D."/>
            <person name="Zhang X."/>
            <person name="Ji Z."/>
            <person name="Zhao W."/>
            <person name="Sun Y."/>
            <person name="Zhang Z."/>
            <person name="Bao J."/>
            <person name="Han Y."/>
            <person name="Dong L."/>
            <person name="Ji J."/>
            <person name="Chen P."/>
            <person name="Wu S."/>
            <person name="Liu J."/>
            <person name="Xiao Y."/>
            <person name="Bu D."/>
            <person name="Tan J."/>
            <person name="Yang L."/>
            <person name="Ye C."/>
            <person name="Zhang J."/>
            <person name="Xu J."/>
            <person name="Zhou Y."/>
            <person name="Yu Y."/>
            <person name="Zhang B."/>
            <person name="Zhuang S."/>
            <person name="Wei H."/>
            <person name="Liu B."/>
            <person name="Lei M."/>
            <person name="Yu H."/>
            <person name="Li Y."/>
            <person name="Xu H."/>
            <person name="Wei S."/>
            <person name="He X."/>
            <person name="Fang L."/>
            <person name="Zhang Z."/>
            <person name="Zhang Y."/>
            <person name="Huang X."/>
            <person name="Su Z."/>
            <person name="Tong W."/>
            <person name="Li J."/>
            <person name="Tong Z."/>
            <person name="Li S."/>
            <person name="Ye J."/>
            <person name="Wang L."/>
            <person name="Fang L."/>
            <person name="Lei T."/>
            <person name="Chen C."/>
            <person name="Chen H."/>
            <person name="Xu Z."/>
            <person name="Li H."/>
            <person name="Huang H."/>
            <person name="Zhang F."/>
            <person name="Xu H."/>
            <person name="Li N."/>
            <person name="Zhao C."/>
            <person name="Li S."/>
            <person name="Dong L."/>
            <person name="Huang Y."/>
            <person name="Li L."/>
            <person name="Xi Y."/>
            <person name="Qi Q."/>
            <person name="Li W."/>
            <person name="Zhang B."/>
            <person name="Hu W."/>
            <person name="Zhang Y."/>
            <person name="Tian X."/>
            <person name="Jiao Y."/>
            <person name="Liang X."/>
            <person name="Jin J."/>
            <person name="Gao L."/>
            <person name="Zheng W."/>
            <person name="Hao B."/>
            <person name="Liu S."/>
            <person name="Wang W."/>
            <person name="Yuan L."/>
            <person name="Cao M."/>
            <person name="McDermott J."/>
            <person name="Samudrala R."/>
            <person name="Wang J."/>
            <person name="Wong G.K."/>
            <person name="Yang H."/>
        </authorList>
    </citation>
    <scope>NUCLEOTIDE SEQUENCE [LARGE SCALE GENOMIC DNA]</scope>
    <source>
        <strain evidence="3">cv. 93-11</strain>
    </source>
</reference>
<dbReference type="EMBL" id="CM000130">
    <property type="protein sequence ID" value="EEC79380.1"/>
    <property type="molecule type" value="Genomic_DNA"/>
</dbReference>
<evidence type="ECO:0008006" key="4">
    <source>
        <dbReference type="Google" id="ProtNLM"/>
    </source>
</evidence>
<name>B8AZ27_ORYSI</name>
<feature type="region of interest" description="Disordered" evidence="1">
    <location>
        <begin position="1"/>
        <end position="21"/>
    </location>
</feature>
<sequence length="390" mass="43342">MAERSSGDSPGDSSALTPLVGSPTTPPLILTTLNQQAPAPPLLHQSSGWLTCSSLFFLLAPKSSPPVRKYKNFYYEETVTVGKINCPLFQLAAPSSPNESLLLRDFCFPPQKKDRSYKEVLLSQPPPAPQPKTETSRSATLHKEISIANHCFRCLASDHLVRDCRDPIRCILCWRLGHHMTFAACFAHAYIDPPAACPASIIRGAIRARLPNITYALHPTCRGALVLEFDSPVDREAAIELGSPLNSMGHNVTLVRHEATEASPWMLIGDFNLIRSPDEKNNPSFDHLSADLFNEKINELALLEIPLFDRLFTWSNKRDTPALTKIDRAFINQVWNLSLPNTSLTSLVRSTSDHVPLKATIQTTIPKPQVFRFENYLLRSPNFLPSVLSA</sequence>